<dbReference type="EMBL" id="BLLK01000069">
    <property type="protein sequence ID" value="GFH60443.1"/>
    <property type="molecule type" value="Genomic_DNA"/>
</dbReference>
<evidence type="ECO:0000313" key="4">
    <source>
        <dbReference type="Proteomes" id="UP001054902"/>
    </source>
</evidence>
<keyword evidence="2" id="KW-0732">Signal</keyword>
<evidence type="ECO:0000256" key="2">
    <source>
        <dbReference type="SAM" id="SignalP"/>
    </source>
</evidence>
<protein>
    <recommendedName>
        <fullName evidence="5">Plastid lipid-associated protein/fibrillin conserved domain-containing protein</fullName>
    </recommendedName>
</protein>
<keyword evidence="4" id="KW-1185">Reference proteome</keyword>
<proteinExistence type="predicted"/>
<organism evidence="3 4">
    <name type="scientific">Chaetoceros tenuissimus</name>
    <dbReference type="NCBI Taxonomy" id="426638"/>
    <lineage>
        <taxon>Eukaryota</taxon>
        <taxon>Sar</taxon>
        <taxon>Stramenopiles</taxon>
        <taxon>Ochrophyta</taxon>
        <taxon>Bacillariophyta</taxon>
        <taxon>Coscinodiscophyceae</taxon>
        <taxon>Chaetocerotophycidae</taxon>
        <taxon>Chaetocerotales</taxon>
        <taxon>Chaetocerotaceae</taxon>
        <taxon>Chaetoceros</taxon>
    </lineage>
</organism>
<sequence>MVCYSRSSLVLLQLSLLAMQNGVSAFMSTPSIKLSTNLNAKKQSRSSLLEIKNDEKPSSVKSTIQTPTESDKEDEEVFGAKFFGGNAIKDELLDESIEEQADKLATLYPKKAKIDDEIENEVESTGYKRFDDSNAFDIACRDFAKKLQKAINQALYTTEDGEEVVLPSQIYSPNLKWETPLSRSNQSKNPLDELTYGLDFYKRVDVAVTSAKLQNGDGTGKVEKVKIRWEISLIWPNTWESRVLIPGSSDLTVDMEQGIILSQTDKLNVVEKMDRMLFLQSHLKSSLVFGTFTILE</sequence>
<evidence type="ECO:0000313" key="3">
    <source>
        <dbReference type="EMBL" id="GFH60443.1"/>
    </source>
</evidence>
<feature type="region of interest" description="Disordered" evidence="1">
    <location>
        <begin position="49"/>
        <end position="71"/>
    </location>
</feature>
<dbReference type="Proteomes" id="UP001054902">
    <property type="component" value="Unassembled WGS sequence"/>
</dbReference>
<feature type="signal peptide" evidence="2">
    <location>
        <begin position="1"/>
        <end position="25"/>
    </location>
</feature>
<evidence type="ECO:0008006" key="5">
    <source>
        <dbReference type="Google" id="ProtNLM"/>
    </source>
</evidence>
<feature type="chain" id="PRO_5042187930" description="Plastid lipid-associated protein/fibrillin conserved domain-containing protein" evidence="2">
    <location>
        <begin position="26"/>
        <end position="296"/>
    </location>
</feature>
<gene>
    <name evidence="3" type="ORF">CTEN210_16919</name>
</gene>
<reference evidence="3 4" key="1">
    <citation type="journal article" date="2021" name="Sci. Rep.">
        <title>The genome of the diatom Chaetoceros tenuissimus carries an ancient integrated fragment of an extant virus.</title>
        <authorList>
            <person name="Hongo Y."/>
            <person name="Kimura K."/>
            <person name="Takaki Y."/>
            <person name="Yoshida Y."/>
            <person name="Baba S."/>
            <person name="Kobayashi G."/>
            <person name="Nagasaki K."/>
            <person name="Hano T."/>
            <person name="Tomaru Y."/>
        </authorList>
    </citation>
    <scope>NUCLEOTIDE SEQUENCE [LARGE SCALE GENOMIC DNA]</scope>
    <source>
        <strain evidence="3 4">NIES-3715</strain>
    </source>
</reference>
<name>A0AAD3D9T2_9STRA</name>
<accession>A0AAD3D9T2</accession>
<dbReference type="AlphaFoldDB" id="A0AAD3D9T2"/>
<comment type="caution">
    <text evidence="3">The sequence shown here is derived from an EMBL/GenBank/DDBJ whole genome shotgun (WGS) entry which is preliminary data.</text>
</comment>
<evidence type="ECO:0000256" key="1">
    <source>
        <dbReference type="SAM" id="MobiDB-lite"/>
    </source>
</evidence>
<feature type="compositionally biased region" description="Polar residues" evidence="1">
    <location>
        <begin position="59"/>
        <end position="68"/>
    </location>
</feature>